<accession>A0ABV9XWS9</accession>
<proteinExistence type="predicted"/>
<sequence length="339" mass="37113">MATSSIAWLANPDGTRGQTWNPVTGCDWASRGCDNCYALRQAKRLKGMEQSLITLGRLIPAHAKYQTDGDPRTSGPGFGVAMHPHALTAPFGWPTKPQRVFVNSMSDLFHPQVSDEFIAQVFAVMALTPQHTYKILTKRPQRMPALLADVAWQELVNHELVALSVELRVPLAADLPNIVDAPLPNVWIGVSVEDQHQADRRVPDLLRTRARVLWVSAEPLLARLDLGLVDQDGLDIDALTGSTWQQGVGLTPDAVGSLDWVVVGGESGPGARPMHSAWARQLRDDCAKAGVPFFFKQLGSLLASELGFRGAGEEWHQLPDDLRIHQYPPAHAAARTSTR</sequence>
<dbReference type="Pfam" id="PF07505">
    <property type="entry name" value="DUF5131"/>
    <property type="match status" value="1"/>
</dbReference>
<evidence type="ECO:0000313" key="1">
    <source>
        <dbReference type="EMBL" id="MFC5053680.1"/>
    </source>
</evidence>
<dbReference type="EMBL" id="JBHSJB010000007">
    <property type="protein sequence ID" value="MFC5053680.1"/>
    <property type="molecule type" value="Genomic_DNA"/>
</dbReference>
<dbReference type="Proteomes" id="UP001595833">
    <property type="component" value="Unassembled WGS sequence"/>
</dbReference>
<dbReference type="InterPro" id="IPR011101">
    <property type="entry name" value="DUF5131"/>
</dbReference>
<dbReference type="RefSeq" id="WP_344036546.1">
    <property type="nucleotide sequence ID" value="NZ_BAAAKE010000005.1"/>
</dbReference>
<comment type="caution">
    <text evidence="1">The sequence shown here is derived from an EMBL/GenBank/DDBJ whole genome shotgun (WGS) entry which is preliminary data.</text>
</comment>
<keyword evidence="2" id="KW-1185">Reference proteome</keyword>
<organism evidence="1 2">
    <name type="scientific">Saccharothrix xinjiangensis</name>
    <dbReference type="NCBI Taxonomy" id="204798"/>
    <lineage>
        <taxon>Bacteria</taxon>
        <taxon>Bacillati</taxon>
        <taxon>Actinomycetota</taxon>
        <taxon>Actinomycetes</taxon>
        <taxon>Pseudonocardiales</taxon>
        <taxon>Pseudonocardiaceae</taxon>
        <taxon>Saccharothrix</taxon>
    </lineage>
</organism>
<gene>
    <name evidence="1" type="ORF">ACFPFM_07900</name>
</gene>
<reference evidence="2" key="1">
    <citation type="journal article" date="2019" name="Int. J. Syst. Evol. Microbiol.">
        <title>The Global Catalogue of Microorganisms (GCM) 10K type strain sequencing project: providing services to taxonomists for standard genome sequencing and annotation.</title>
        <authorList>
            <consortium name="The Broad Institute Genomics Platform"/>
            <consortium name="The Broad Institute Genome Sequencing Center for Infectious Disease"/>
            <person name="Wu L."/>
            <person name="Ma J."/>
        </authorList>
    </citation>
    <scope>NUCLEOTIDE SEQUENCE [LARGE SCALE GENOMIC DNA]</scope>
    <source>
        <strain evidence="2">KCTC 12848</strain>
    </source>
</reference>
<name>A0ABV9XWS9_9PSEU</name>
<evidence type="ECO:0000313" key="2">
    <source>
        <dbReference type="Proteomes" id="UP001595833"/>
    </source>
</evidence>
<protein>
    <submittedName>
        <fullName evidence="1">Phage Gp37/Gp68 family protein</fullName>
    </submittedName>
</protein>